<feature type="compositionally biased region" description="Basic and acidic residues" evidence="9">
    <location>
        <begin position="72"/>
        <end position="89"/>
    </location>
</feature>
<proteinExistence type="predicted"/>
<dbReference type="GO" id="GO:0005730">
    <property type="term" value="C:nucleolus"/>
    <property type="evidence" value="ECO:0007669"/>
    <property type="project" value="UniProtKB-SubCell"/>
</dbReference>
<feature type="domain" description="CP-type G" evidence="10">
    <location>
        <begin position="133"/>
        <end position="318"/>
    </location>
</feature>
<evidence type="ECO:0000256" key="1">
    <source>
        <dbReference type="ARBA" id="ARBA00004604"/>
    </source>
</evidence>
<dbReference type="InterPro" id="IPR050755">
    <property type="entry name" value="TRAFAC_YlqF/YawG_RiboMat"/>
</dbReference>
<evidence type="ECO:0000256" key="5">
    <source>
        <dbReference type="ARBA" id="ARBA00023134"/>
    </source>
</evidence>
<feature type="region of interest" description="Disordered" evidence="9">
    <location>
        <begin position="72"/>
        <end position="126"/>
    </location>
</feature>
<keyword evidence="3" id="KW-0547">Nucleotide-binding</keyword>
<evidence type="ECO:0000256" key="3">
    <source>
        <dbReference type="ARBA" id="ARBA00022741"/>
    </source>
</evidence>
<dbReference type="GO" id="GO:0051239">
    <property type="term" value="P:regulation of multicellular organismal process"/>
    <property type="evidence" value="ECO:0007669"/>
    <property type="project" value="UniProtKB-ARBA"/>
</dbReference>
<protein>
    <recommendedName>
        <fullName evidence="2">Guanine nucleotide-binding protein-like 3</fullName>
    </recommendedName>
    <alternativeName>
        <fullName evidence="8">Nucleostemin-like protein</fullName>
    </alternativeName>
</protein>
<evidence type="ECO:0000256" key="4">
    <source>
        <dbReference type="ARBA" id="ARBA00023054"/>
    </source>
</evidence>
<keyword evidence="4" id="KW-0175">Coiled coil</keyword>
<evidence type="ECO:0000256" key="9">
    <source>
        <dbReference type="SAM" id="MobiDB-lite"/>
    </source>
</evidence>
<dbReference type="FunFam" id="3.40.50.300:FF:000571">
    <property type="entry name" value="Guanine nucleotide-binding protein-like NSN1"/>
    <property type="match status" value="1"/>
</dbReference>
<dbReference type="Gene3D" id="1.10.1580.10">
    <property type="match status" value="1"/>
</dbReference>
<comment type="caution">
    <text evidence="11">The sequence shown here is derived from an EMBL/GenBank/DDBJ whole genome shotgun (WGS) entry which is preliminary data.</text>
</comment>
<accession>A0A9D3M0D7</accession>
<dbReference type="Proteomes" id="UP001044222">
    <property type="component" value="Chromosome 12"/>
</dbReference>
<feature type="compositionally biased region" description="Basic residues" evidence="9">
    <location>
        <begin position="1"/>
        <end position="46"/>
    </location>
</feature>
<sequence length="558" mass="62290">MKRPKLKKASKRMSCSKRYKIQKKVREHNRKLRKEAKKKGITKRVKKDPGVPSIAPFKEEVLREAEQRKLKLEELKQKKRLEKQQERERAQKRKREATSSDSNTQAKKVKKEGNLNRPQKSSGKDKYSRKFLCDELNKVISDSSVIVEVLDARDPLGCRCPELEEAVLKSEGNKKLLLVLNKIDLVPKSNAEKWLRYLQHEFPTVAFKASVYLQDKTVQEKKKRAGQGAVDQSKGTESFGSSCLLQFLQDYAEAQEGEKTLKVGIVGFPNVGKSSLINSLKGVRACNAGAQGGLTKCTQEVLVAKNVKMIDSPSIMAAPSNPAFAMALRSLPTPGEGGNALDAVRALLKHCDKQQIMLQYTVPDFRNSLEFLTCLAKKRGLMQKGGVPNTAQAAETFLSDWTGTKLSYHSKPPDNPNVPSYLSDETVTEMKKGWDLNKLQKGNSDTIKSVKLHRYSTAIILSSMGPTSGLLSVSEGLETKELGDEEECQEQAIDNEPDLVHAEGRQLEQSQNGKEPQETTPGFAEHPTKVKFQPKPITIDLSSAQKDDDAYDFNTDFK</sequence>
<dbReference type="InterPro" id="IPR027417">
    <property type="entry name" value="P-loop_NTPase"/>
</dbReference>
<dbReference type="EMBL" id="JAFIRN010000012">
    <property type="protein sequence ID" value="KAG5838308.1"/>
    <property type="molecule type" value="Genomic_DNA"/>
</dbReference>
<keyword evidence="5" id="KW-0342">GTP-binding</keyword>
<dbReference type="GO" id="GO:0005525">
    <property type="term" value="F:GTP binding"/>
    <property type="evidence" value="ECO:0007669"/>
    <property type="project" value="UniProtKB-KW"/>
</dbReference>
<evidence type="ECO:0000256" key="8">
    <source>
        <dbReference type="ARBA" id="ARBA00081165"/>
    </source>
</evidence>
<dbReference type="Pfam" id="PF08701">
    <property type="entry name" value="GN3L_Grn1"/>
    <property type="match status" value="1"/>
</dbReference>
<evidence type="ECO:0000256" key="6">
    <source>
        <dbReference type="ARBA" id="ARBA00023242"/>
    </source>
</evidence>
<evidence type="ECO:0000313" key="11">
    <source>
        <dbReference type="EMBL" id="KAG5838308.1"/>
    </source>
</evidence>
<reference evidence="11" key="1">
    <citation type="submission" date="2021-01" db="EMBL/GenBank/DDBJ databases">
        <title>A chromosome-scale assembly of European eel, Anguilla anguilla.</title>
        <authorList>
            <person name="Henkel C."/>
            <person name="Jong-Raadsen S.A."/>
            <person name="Dufour S."/>
            <person name="Weltzien F.-A."/>
            <person name="Palstra A.P."/>
            <person name="Pelster B."/>
            <person name="Spaink H.P."/>
            <person name="Van Den Thillart G.E."/>
            <person name="Jansen H."/>
            <person name="Zahm M."/>
            <person name="Klopp C."/>
            <person name="Cedric C."/>
            <person name="Louis A."/>
            <person name="Berthelot C."/>
            <person name="Parey E."/>
            <person name="Roest Crollius H."/>
            <person name="Montfort J."/>
            <person name="Robinson-Rechavi M."/>
            <person name="Bucao C."/>
            <person name="Bouchez O."/>
            <person name="Gislard M."/>
            <person name="Lluch J."/>
            <person name="Milhes M."/>
            <person name="Lampietro C."/>
            <person name="Lopez Roques C."/>
            <person name="Donnadieu C."/>
            <person name="Braasch I."/>
            <person name="Desvignes T."/>
            <person name="Postlethwait J."/>
            <person name="Bobe J."/>
            <person name="Guiguen Y."/>
            <person name="Dirks R."/>
        </authorList>
    </citation>
    <scope>NUCLEOTIDE SEQUENCE</scope>
    <source>
        <strain evidence="11">Tag_6206</strain>
        <tissue evidence="11">Liver</tissue>
    </source>
</reference>
<feature type="region of interest" description="Disordered" evidence="9">
    <location>
        <begin position="1"/>
        <end position="58"/>
    </location>
</feature>
<dbReference type="PANTHER" id="PTHR11089:SF11">
    <property type="entry name" value="GUANINE NUCLEOTIDE-BINDING PROTEIN-LIKE 3"/>
    <property type="match status" value="1"/>
</dbReference>
<dbReference type="PROSITE" id="PS51721">
    <property type="entry name" value="G_CP"/>
    <property type="match status" value="1"/>
</dbReference>
<name>A0A9D3M0D7_ANGAN</name>
<dbReference type="InterPro" id="IPR014813">
    <property type="entry name" value="Gnl3_N_dom"/>
</dbReference>
<dbReference type="PANTHER" id="PTHR11089">
    <property type="entry name" value="GTP-BINDING PROTEIN-RELATED"/>
    <property type="match status" value="1"/>
</dbReference>
<dbReference type="Gene3D" id="3.40.50.300">
    <property type="entry name" value="P-loop containing nucleotide triphosphate hydrolases"/>
    <property type="match status" value="1"/>
</dbReference>
<dbReference type="InterPro" id="IPR030378">
    <property type="entry name" value="G_CP_dom"/>
</dbReference>
<evidence type="ECO:0000313" key="12">
    <source>
        <dbReference type="Proteomes" id="UP001044222"/>
    </source>
</evidence>
<dbReference type="GO" id="GO:0050793">
    <property type="term" value="P:regulation of developmental process"/>
    <property type="evidence" value="ECO:0007669"/>
    <property type="project" value="UniProtKB-ARBA"/>
</dbReference>
<gene>
    <name evidence="11" type="ORF">ANANG_G00222390</name>
</gene>
<dbReference type="AlphaFoldDB" id="A0A9D3M0D7"/>
<dbReference type="FunFam" id="1.10.1580.10:FF:000002">
    <property type="entry name" value="Guanine nucleotide-binding protein-like 3 (nucleolar)-like"/>
    <property type="match status" value="1"/>
</dbReference>
<comment type="subcellular location">
    <subcellularLocation>
        <location evidence="1">Nucleus</location>
        <location evidence="1">Nucleolus</location>
    </subcellularLocation>
</comment>
<comment type="function">
    <text evidence="7">May play a role in regulating cellular proliferation.</text>
</comment>
<evidence type="ECO:0000256" key="2">
    <source>
        <dbReference type="ARBA" id="ARBA00016532"/>
    </source>
</evidence>
<organism evidence="11 12">
    <name type="scientific">Anguilla anguilla</name>
    <name type="common">European freshwater eel</name>
    <name type="synonym">Muraena anguilla</name>
    <dbReference type="NCBI Taxonomy" id="7936"/>
    <lineage>
        <taxon>Eukaryota</taxon>
        <taxon>Metazoa</taxon>
        <taxon>Chordata</taxon>
        <taxon>Craniata</taxon>
        <taxon>Vertebrata</taxon>
        <taxon>Euteleostomi</taxon>
        <taxon>Actinopterygii</taxon>
        <taxon>Neopterygii</taxon>
        <taxon>Teleostei</taxon>
        <taxon>Anguilliformes</taxon>
        <taxon>Anguillidae</taxon>
        <taxon>Anguilla</taxon>
    </lineage>
</organism>
<dbReference type="SUPFAM" id="SSF52540">
    <property type="entry name" value="P-loop containing nucleoside triphosphate hydrolases"/>
    <property type="match status" value="1"/>
</dbReference>
<dbReference type="InterPro" id="IPR006073">
    <property type="entry name" value="GTP-bd"/>
</dbReference>
<dbReference type="Pfam" id="PF01926">
    <property type="entry name" value="MMR_HSR1"/>
    <property type="match status" value="1"/>
</dbReference>
<dbReference type="CDD" id="cd04178">
    <property type="entry name" value="Nucleostemin_like"/>
    <property type="match status" value="1"/>
</dbReference>
<keyword evidence="12" id="KW-1185">Reference proteome</keyword>
<keyword evidence="6" id="KW-0539">Nucleus</keyword>
<feature type="compositionally biased region" description="Polar residues" evidence="9">
    <location>
        <begin position="507"/>
        <end position="520"/>
    </location>
</feature>
<dbReference type="InterPro" id="IPR023179">
    <property type="entry name" value="GTP-bd_ortho_bundle_sf"/>
</dbReference>
<evidence type="ECO:0000259" key="10">
    <source>
        <dbReference type="PROSITE" id="PS51721"/>
    </source>
</evidence>
<feature type="region of interest" description="Disordered" evidence="9">
    <location>
        <begin position="502"/>
        <end position="558"/>
    </location>
</feature>
<evidence type="ECO:0000256" key="7">
    <source>
        <dbReference type="ARBA" id="ARBA00059892"/>
    </source>
</evidence>